<keyword evidence="3" id="KW-0418">Kinase</keyword>
<feature type="transmembrane region" description="Helical" evidence="1">
    <location>
        <begin position="48"/>
        <end position="71"/>
    </location>
</feature>
<evidence type="ECO:0000313" key="4">
    <source>
        <dbReference type="Proteomes" id="UP000261284"/>
    </source>
</evidence>
<dbReference type="Gene3D" id="3.30.565.10">
    <property type="entry name" value="Histidine kinase-like ATPase, C-terminal domain"/>
    <property type="match status" value="1"/>
</dbReference>
<feature type="domain" description="Signal transduction histidine kinase internal region" evidence="2">
    <location>
        <begin position="132"/>
        <end position="211"/>
    </location>
</feature>
<keyword evidence="1" id="KW-0812">Transmembrane</keyword>
<dbReference type="SUPFAM" id="SSF55874">
    <property type="entry name" value="ATPase domain of HSP90 chaperone/DNA topoisomerase II/histidine kinase"/>
    <property type="match status" value="1"/>
</dbReference>
<evidence type="ECO:0000313" key="3">
    <source>
        <dbReference type="EMBL" id="RFM25871.1"/>
    </source>
</evidence>
<dbReference type="Pfam" id="PF06580">
    <property type="entry name" value="His_kinase"/>
    <property type="match status" value="1"/>
</dbReference>
<dbReference type="EMBL" id="QTJU01000014">
    <property type="protein sequence ID" value="RFM25871.1"/>
    <property type="molecule type" value="Genomic_DNA"/>
</dbReference>
<dbReference type="InterPro" id="IPR010559">
    <property type="entry name" value="Sig_transdc_His_kin_internal"/>
</dbReference>
<proteinExistence type="predicted"/>
<accession>A0A3E1NDF2</accession>
<dbReference type="InterPro" id="IPR050640">
    <property type="entry name" value="Bact_2-comp_sensor_kinase"/>
</dbReference>
<keyword evidence="1" id="KW-0472">Membrane</keyword>
<gene>
    <name evidence="3" type="ORF">DXN05_22895</name>
</gene>
<feature type="transmembrane region" description="Helical" evidence="1">
    <location>
        <begin position="92"/>
        <end position="111"/>
    </location>
</feature>
<protein>
    <submittedName>
        <fullName evidence="3">Sensor histidine kinase</fullName>
    </submittedName>
</protein>
<keyword evidence="4" id="KW-1185">Reference proteome</keyword>
<keyword evidence="1" id="KW-1133">Transmembrane helix</keyword>
<evidence type="ECO:0000256" key="1">
    <source>
        <dbReference type="SAM" id="Phobius"/>
    </source>
</evidence>
<dbReference type="AlphaFoldDB" id="A0A3E1NDF2"/>
<dbReference type="InterPro" id="IPR036890">
    <property type="entry name" value="HATPase_C_sf"/>
</dbReference>
<reference evidence="3 4" key="1">
    <citation type="submission" date="2018-08" db="EMBL/GenBank/DDBJ databases">
        <title>Chitinophagaceae sp. K23C18032701, a novel bacterium isolated from forest soil.</title>
        <authorList>
            <person name="Wang C."/>
        </authorList>
    </citation>
    <scope>NUCLEOTIDE SEQUENCE [LARGE SCALE GENOMIC DNA]</scope>
    <source>
        <strain evidence="3 4">K23C18032701</strain>
    </source>
</reference>
<dbReference type="Proteomes" id="UP000261284">
    <property type="component" value="Unassembled WGS sequence"/>
</dbReference>
<organism evidence="3 4">
    <name type="scientific">Deminuibacter soli</name>
    <dbReference type="NCBI Taxonomy" id="2291815"/>
    <lineage>
        <taxon>Bacteria</taxon>
        <taxon>Pseudomonadati</taxon>
        <taxon>Bacteroidota</taxon>
        <taxon>Chitinophagia</taxon>
        <taxon>Chitinophagales</taxon>
        <taxon>Chitinophagaceae</taxon>
        <taxon>Deminuibacter</taxon>
    </lineage>
</organism>
<comment type="caution">
    <text evidence="3">The sequence shown here is derived from an EMBL/GenBank/DDBJ whole genome shotgun (WGS) entry which is preliminary data.</text>
</comment>
<evidence type="ECO:0000259" key="2">
    <source>
        <dbReference type="Pfam" id="PF06580"/>
    </source>
</evidence>
<dbReference type="GO" id="GO:0000155">
    <property type="term" value="F:phosphorelay sensor kinase activity"/>
    <property type="evidence" value="ECO:0007669"/>
    <property type="project" value="InterPro"/>
</dbReference>
<dbReference type="PANTHER" id="PTHR34220:SF7">
    <property type="entry name" value="SENSOR HISTIDINE KINASE YPDA"/>
    <property type="match status" value="1"/>
</dbReference>
<dbReference type="OrthoDB" id="9792992at2"/>
<sequence length="322" mass="36644">MHTLAVYQYRQDITLALEDSLVSNILLAASCLLITNNMQYYLPRHEKYWYVLIISLGLSGCCLLLSKYLLFWLTGIHSDYALFLRQSTGLRFALDFLMIGCMAMFSLLWYTQQEQAQTAKRQSDAERLAREAELFKLRQQLQPHFLFNSLNSISALTGAQPEKARHMIQQLSDFLRGTLRKEEHAWVSLQEELDHLQLYLEIEKVRFGHRLQTSIQCSETACSQRLPALLLQPVVENAIKFGLYDTTEAVVISLEAIVQHKQLLITISNPFDPDTAAASTGTGFGLSSIQRRLFLLFARTDLLQTSAIGNHFITTLTIPQPA</sequence>
<name>A0A3E1NDF2_9BACT</name>
<dbReference type="GO" id="GO:0016020">
    <property type="term" value="C:membrane"/>
    <property type="evidence" value="ECO:0007669"/>
    <property type="project" value="InterPro"/>
</dbReference>
<keyword evidence="3" id="KW-0808">Transferase</keyword>
<feature type="transmembrane region" description="Helical" evidence="1">
    <location>
        <begin position="21"/>
        <end position="42"/>
    </location>
</feature>
<dbReference type="PANTHER" id="PTHR34220">
    <property type="entry name" value="SENSOR HISTIDINE KINASE YPDA"/>
    <property type="match status" value="1"/>
</dbReference>